<proteinExistence type="predicted"/>
<reference evidence="1 2" key="1">
    <citation type="submission" date="2020-08" db="EMBL/GenBank/DDBJ databases">
        <title>A Genomic Blueprint of the Chicken Gut Microbiome.</title>
        <authorList>
            <person name="Gilroy R."/>
            <person name="Ravi A."/>
            <person name="Getino M."/>
            <person name="Pursley I."/>
            <person name="Horton D.L."/>
            <person name="Alikhan N.-F."/>
            <person name="Baker D."/>
            <person name="Gharbi K."/>
            <person name="Hall N."/>
            <person name="Watson M."/>
            <person name="Adriaenssens E.M."/>
            <person name="Foster-Nyarko E."/>
            <person name="Jarju S."/>
            <person name="Secka A."/>
            <person name="Antonio M."/>
            <person name="Oren A."/>
            <person name="Chaudhuri R."/>
            <person name="La Ragione R.M."/>
            <person name="Hildebrand F."/>
            <person name="Pallen M.J."/>
        </authorList>
    </citation>
    <scope>NUCLEOTIDE SEQUENCE [LARGE SCALE GENOMIC DNA]</scope>
    <source>
        <strain evidence="1 2">Sa3CVN1</strain>
    </source>
</reference>
<dbReference type="Proteomes" id="UP000627781">
    <property type="component" value="Unassembled WGS sequence"/>
</dbReference>
<accession>A0ABR8PYM3</accession>
<sequence length="103" mass="11579">MAQILIRPEDLQKEITSSRGTNGKVKALKYSADKKNIQLQSIDKFLECLEALNSALAQFGDITEIDLHTLEIVKANWMKLDDDIASKTIFNRTTDAVNKLISQ</sequence>
<protein>
    <submittedName>
        <fullName evidence="1">Uncharacterized protein</fullName>
    </submittedName>
</protein>
<keyword evidence="2" id="KW-1185">Reference proteome</keyword>
<evidence type="ECO:0000313" key="1">
    <source>
        <dbReference type="EMBL" id="MBD7913262.1"/>
    </source>
</evidence>
<gene>
    <name evidence="1" type="ORF">H9661_18065</name>
</gene>
<name>A0ABR8PYM3_9CLOT</name>
<comment type="caution">
    <text evidence="1">The sequence shown here is derived from an EMBL/GenBank/DDBJ whole genome shotgun (WGS) entry which is preliminary data.</text>
</comment>
<dbReference type="EMBL" id="JACSRA010000041">
    <property type="protein sequence ID" value="MBD7913262.1"/>
    <property type="molecule type" value="Genomic_DNA"/>
</dbReference>
<dbReference type="RefSeq" id="WP_143318376.1">
    <property type="nucleotide sequence ID" value="NZ_JACSRA010000041.1"/>
</dbReference>
<organism evidence="1 2">
    <name type="scientific">Clostridium cibarium</name>
    <dbReference type="NCBI Taxonomy" id="2762247"/>
    <lineage>
        <taxon>Bacteria</taxon>
        <taxon>Bacillati</taxon>
        <taxon>Bacillota</taxon>
        <taxon>Clostridia</taxon>
        <taxon>Eubacteriales</taxon>
        <taxon>Clostridiaceae</taxon>
        <taxon>Clostridium</taxon>
    </lineage>
</organism>
<evidence type="ECO:0000313" key="2">
    <source>
        <dbReference type="Proteomes" id="UP000627781"/>
    </source>
</evidence>